<reference evidence="1" key="1">
    <citation type="journal article" date="2014" name="Int. J. Syst. Evol. Microbiol.">
        <title>Complete genome sequence of Corynebacterium casei LMG S-19264T (=DSM 44701T), isolated from a smear-ripened cheese.</title>
        <authorList>
            <consortium name="US DOE Joint Genome Institute (JGI-PGF)"/>
            <person name="Walter F."/>
            <person name="Albersmeier A."/>
            <person name="Kalinowski J."/>
            <person name="Ruckert C."/>
        </authorList>
    </citation>
    <scope>NUCLEOTIDE SEQUENCE</scope>
    <source>
        <strain evidence="1">NBRC 110071</strain>
    </source>
</reference>
<reference evidence="1" key="2">
    <citation type="submission" date="2023-01" db="EMBL/GenBank/DDBJ databases">
        <title>Draft genome sequence of Litoribrevibacter albus strain NBRC 110071.</title>
        <authorList>
            <person name="Sun Q."/>
            <person name="Mori K."/>
        </authorList>
    </citation>
    <scope>NUCLEOTIDE SEQUENCE</scope>
    <source>
        <strain evidence="1">NBRC 110071</strain>
    </source>
</reference>
<proteinExistence type="predicted"/>
<organism evidence="1 2">
    <name type="scientific">Litoribrevibacter albus</name>
    <dbReference type="NCBI Taxonomy" id="1473156"/>
    <lineage>
        <taxon>Bacteria</taxon>
        <taxon>Pseudomonadati</taxon>
        <taxon>Pseudomonadota</taxon>
        <taxon>Gammaproteobacteria</taxon>
        <taxon>Oceanospirillales</taxon>
        <taxon>Oceanospirillaceae</taxon>
        <taxon>Litoribrevibacter</taxon>
    </lineage>
</organism>
<gene>
    <name evidence="1" type="ORF">GCM10007876_04680</name>
</gene>
<keyword evidence="2" id="KW-1185">Reference proteome</keyword>
<dbReference type="Proteomes" id="UP001161389">
    <property type="component" value="Unassembled WGS sequence"/>
</dbReference>
<accession>A0AA37S7R4</accession>
<dbReference type="AlphaFoldDB" id="A0AA37S7R4"/>
<sequence length="60" mass="6791">MKKILLFGLFASTVLMNGCSPEVGSKAWCELMDETPKGDWSMNEATDYAKHCIFRSDEEK</sequence>
<comment type="caution">
    <text evidence="1">The sequence shown here is derived from an EMBL/GenBank/DDBJ whole genome shotgun (WGS) entry which is preliminary data.</text>
</comment>
<protein>
    <recommendedName>
        <fullName evidence="3">DUF3012 domain-containing protein</fullName>
    </recommendedName>
</protein>
<dbReference type="Pfam" id="PF11216">
    <property type="entry name" value="DUF3012"/>
    <property type="match status" value="1"/>
</dbReference>
<evidence type="ECO:0008006" key="3">
    <source>
        <dbReference type="Google" id="ProtNLM"/>
    </source>
</evidence>
<dbReference type="EMBL" id="BSNM01000003">
    <property type="protein sequence ID" value="GLQ29990.1"/>
    <property type="molecule type" value="Genomic_DNA"/>
</dbReference>
<evidence type="ECO:0000313" key="1">
    <source>
        <dbReference type="EMBL" id="GLQ29990.1"/>
    </source>
</evidence>
<name>A0AA37S7R4_9GAMM</name>
<dbReference type="InterPro" id="IPR021379">
    <property type="entry name" value="DUF3012"/>
</dbReference>
<evidence type="ECO:0000313" key="2">
    <source>
        <dbReference type="Proteomes" id="UP001161389"/>
    </source>
</evidence>
<dbReference type="RefSeq" id="WP_284378316.1">
    <property type="nucleotide sequence ID" value="NZ_BSNM01000003.1"/>
</dbReference>